<dbReference type="Pfam" id="PF16074">
    <property type="entry name" value="PilW"/>
    <property type="match status" value="1"/>
</dbReference>
<name>A0A0B5FKP5_9BACT</name>
<sequence>MAISLVLAGALYQIFISSTRSYALNEGLAHLQENSRYAIKILRRDIRQAGYLGCLQDNAAYTNTLNDPTDFLFNFNQAVYGLEATSATTWADELGPADPTAIGFDGMNLADPTGGSDILAIRGMMGNQLFFLETPMPSTSADMKLEDGTTGIDDGDILMITDCRHASVFQTTNYTAVNGNLVHNTGTGTPGNFTKDLGHAYPPGAQLHKPATTLYFIAKNAAGQPSLFRKVGLADARELVGGMENMQVRFGEDLDGDGAADTYVDANAVTDWNTVVSVHIALLQRTVSEVPGRPVDNAGYDISADGNIDFTAPGDRRLRRVLTTTIGLRNHLR</sequence>
<dbReference type="KEGG" id="gsb:GSUB_08360"/>
<dbReference type="STRING" id="483547.GSUB_08360"/>
<dbReference type="HOGENOM" id="CLU_052493_1_0_7"/>
<evidence type="ECO:0000313" key="2">
    <source>
        <dbReference type="Proteomes" id="UP000035036"/>
    </source>
</evidence>
<gene>
    <name evidence="1" type="ORF">GSUB_08360</name>
</gene>
<proteinExistence type="predicted"/>
<evidence type="ECO:0000313" key="1">
    <source>
        <dbReference type="EMBL" id="AJF07968.1"/>
    </source>
</evidence>
<organism evidence="1 2">
    <name type="scientific">Geoalkalibacter subterraneus</name>
    <dbReference type="NCBI Taxonomy" id="483547"/>
    <lineage>
        <taxon>Bacteria</taxon>
        <taxon>Pseudomonadati</taxon>
        <taxon>Thermodesulfobacteriota</taxon>
        <taxon>Desulfuromonadia</taxon>
        <taxon>Desulfuromonadales</taxon>
        <taxon>Geoalkalibacteraceae</taxon>
        <taxon>Geoalkalibacter</taxon>
    </lineage>
</organism>
<evidence type="ECO:0008006" key="3">
    <source>
        <dbReference type="Google" id="ProtNLM"/>
    </source>
</evidence>
<dbReference type="AlphaFoldDB" id="A0A0B5FKP5"/>
<reference evidence="1 2" key="1">
    <citation type="journal article" date="2015" name="Genome Announc.">
        <title>Genomes of Geoalkalibacter ferrihydriticus Z-0531T and Geoalkalibacter subterraneus Red1T, Two Haloalkaliphilic Metal-Reducing Deltaproteobacteria.</title>
        <authorList>
            <person name="Badalamenti J.P."/>
            <person name="Krajmalnik-Brown R."/>
            <person name="Torres C.I."/>
            <person name="Bond D.R."/>
        </authorList>
    </citation>
    <scope>NUCLEOTIDE SEQUENCE [LARGE SCALE GENOMIC DNA]</scope>
    <source>
        <strain evidence="1 2">Red1</strain>
    </source>
</reference>
<accession>A0A0B5FKP5</accession>
<dbReference type="GO" id="GO:0043683">
    <property type="term" value="P:type IV pilus assembly"/>
    <property type="evidence" value="ECO:0007669"/>
    <property type="project" value="InterPro"/>
</dbReference>
<keyword evidence="2" id="KW-1185">Reference proteome</keyword>
<dbReference type="EMBL" id="CP010311">
    <property type="protein sequence ID" value="AJF07968.1"/>
    <property type="molecule type" value="Genomic_DNA"/>
</dbReference>
<dbReference type="Proteomes" id="UP000035036">
    <property type="component" value="Chromosome"/>
</dbReference>
<protein>
    <recommendedName>
        <fullName evidence="3">Pilus assembly protein PilW</fullName>
    </recommendedName>
</protein>
<dbReference type="InterPro" id="IPR032092">
    <property type="entry name" value="PilW"/>
</dbReference>